<dbReference type="InterPro" id="IPR013656">
    <property type="entry name" value="PAS_4"/>
</dbReference>
<comment type="caution">
    <text evidence="5">The sequence shown here is derived from an EMBL/GenBank/DDBJ whole genome shotgun (WGS) entry which is preliminary data.</text>
</comment>
<feature type="transmembrane region" description="Helical" evidence="1">
    <location>
        <begin position="124"/>
        <end position="144"/>
    </location>
</feature>
<feature type="domain" description="EAL" evidence="3">
    <location>
        <begin position="502"/>
        <end position="757"/>
    </location>
</feature>
<dbReference type="InterPro" id="IPR052155">
    <property type="entry name" value="Biofilm_reg_signaling"/>
</dbReference>
<evidence type="ECO:0000313" key="5">
    <source>
        <dbReference type="EMBL" id="MBT2133992.1"/>
    </source>
</evidence>
<dbReference type="SUPFAM" id="SSF55073">
    <property type="entry name" value="Nucleotide cyclase"/>
    <property type="match status" value="1"/>
</dbReference>
<dbReference type="InterPro" id="IPR043128">
    <property type="entry name" value="Rev_trsase/Diguanyl_cyclase"/>
</dbReference>
<dbReference type="CDD" id="cd00130">
    <property type="entry name" value="PAS"/>
    <property type="match status" value="1"/>
</dbReference>
<keyword evidence="1" id="KW-1133">Transmembrane helix</keyword>
<keyword evidence="1" id="KW-0812">Transmembrane</keyword>
<name>A0ABS5W4I5_9SPHN</name>
<feature type="transmembrane region" description="Helical" evidence="1">
    <location>
        <begin position="175"/>
        <end position="196"/>
    </location>
</feature>
<evidence type="ECO:0000259" key="3">
    <source>
        <dbReference type="PROSITE" id="PS50883"/>
    </source>
</evidence>
<protein>
    <submittedName>
        <fullName evidence="5">EAL domain-containing protein</fullName>
    </submittedName>
</protein>
<dbReference type="RefSeq" id="WP_214535354.1">
    <property type="nucleotide sequence ID" value="NZ_JAHFVK010000001.1"/>
</dbReference>
<dbReference type="Proteomes" id="UP000811255">
    <property type="component" value="Unassembled WGS sequence"/>
</dbReference>
<dbReference type="SMART" id="SM00052">
    <property type="entry name" value="EAL"/>
    <property type="match status" value="1"/>
</dbReference>
<dbReference type="CDD" id="cd01949">
    <property type="entry name" value="GGDEF"/>
    <property type="match status" value="1"/>
</dbReference>
<dbReference type="NCBIfam" id="TIGR00229">
    <property type="entry name" value="sensory_box"/>
    <property type="match status" value="1"/>
</dbReference>
<dbReference type="Gene3D" id="3.30.70.270">
    <property type="match status" value="1"/>
</dbReference>
<feature type="transmembrane region" description="Helical" evidence="1">
    <location>
        <begin position="98"/>
        <end position="118"/>
    </location>
</feature>
<proteinExistence type="predicted"/>
<feature type="transmembrane region" description="Helical" evidence="1">
    <location>
        <begin position="34"/>
        <end position="58"/>
    </location>
</feature>
<dbReference type="Gene3D" id="3.30.450.20">
    <property type="entry name" value="PAS domain"/>
    <property type="match status" value="1"/>
</dbReference>
<dbReference type="Pfam" id="PF08448">
    <property type="entry name" value="PAS_4"/>
    <property type="match status" value="1"/>
</dbReference>
<feature type="transmembrane region" description="Helical" evidence="1">
    <location>
        <begin position="151"/>
        <end position="169"/>
    </location>
</feature>
<evidence type="ECO:0000259" key="4">
    <source>
        <dbReference type="PROSITE" id="PS50887"/>
    </source>
</evidence>
<dbReference type="InterPro" id="IPR029787">
    <property type="entry name" value="Nucleotide_cyclase"/>
</dbReference>
<dbReference type="Pfam" id="PF00990">
    <property type="entry name" value="GGDEF"/>
    <property type="match status" value="1"/>
</dbReference>
<dbReference type="InterPro" id="IPR000700">
    <property type="entry name" value="PAS-assoc_C"/>
</dbReference>
<dbReference type="PROSITE" id="PS50113">
    <property type="entry name" value="PAC"/>
    <property type="match status" value="1"/>
</dbReference>
<feature type="transmembrane region" description="Helical" evidence="1">
    <location>
        <begin position="64"/>
        <end position="86"/>
    </location>
</feature>
<dbReference type="SUPFAM" id="SSF141868">
    <property type="entry name" value="EAL domain-like"/>
    <property type="match status" value="1"/>
</dbReference>
<dbReference type="InterPro" id="IPR000014">
    <property type="entry name" value="PAS"/>
</dbReference>
<accession>A0ABS5W4I5</accession>
<gene>
    <name evidence="5" type="ORF">KK137_06560</name>
</gene>
<evidence type="ECO:0000259" key="2">
    <source>
        <dbReference type="PROSITE" id="PS50113"/>
    </source>
</evidence>
<dbReference type="EMBL" id="JAHFVK010000001">
    <property type="protein sequence ID" value="MBT2133992.1"/>
    <property type="molecule type" value="Genomic_DNA"/>
</dbReference>
<evidence type="ECO:0000256" key="1">
    <source>
        <dbReference type="SAM" id="Phobius"/>
    </source>
</evidence>
<sequence length="766" mass="82804">MRTLNQYIDRATDSLLGARMQVSPAIRTQLEAGLFGSVPIFLGGIFNSIAVAGIAVWRQPTTPFFIWLAVEIGLGIVRLPVLLAGRRALRNGRTPPKTTAALLSSAWAASIGFGAYFSLTNHDWVLSTIVCLSAAAMVSGICLRNFGTPRLAALMVFLALAPSTIAGLIASEPGIAIISVQLPVFILTIFSASFVLHRMMVSQMTALNDLEKSEFFNRIILESSPDYTLILNEQHDIIFCNRPNSALRDSDDLIGIAWLSLLHPSDQALGEKALAAVVRDGSANLTTRRIDPDGRMRWFDVIASRISDESGRILIVARDITHQKRSEERALWMARHDPLTGLPNRAVLQDQLDAILETDQPAAALLMLDIDNFKTINDTLGHDAGDRMLSTFAARLQAALGEDELVVRLGGDEFAILISARSDADVWSAGARIYSGLCEPFEYQGRLLACGASIGASRLGLDGGNRSEIMKAADIALYAAKTAGRGQLKLFESSMKAEVEGRETMVAAALTALKRDRVMPFFQPKISLGTSRIVGFEALLRCTGVDNQVLGAEDIKAAFDDPALCAVLSERMIERTLAQIESWLAAEVPFGHVAINLTAADFRREGFVESLLTRMKRKRIPPSCLQIEVTETVFLGRGAGYVEAALRSLSESGILIALDDFGTGYASLSHLSQFPIDLLKIDRTFVQQLGQSPEAGAISAAVINLGHCLGMQIVAEGVETLAQESALIALGCDVCQGFLYSKAMPAEAVPMVLLGQDVTPLRVHRA</sequence>
<dbReference type="PANTHER" id="PTHR44757:SF2">
    <property type="entry name" value="BIOFILM ARCHITECTURE MAINTENANCE PROTEIN MBAA"/>
    <property type="match status" value="1"/>
</dbReference>
<dbReference type="NCBIfam" id="TIGR00254">
    <property type="entry name" value="GGDEF"/>
    <property type="match status" value="1"/>
</dbReference>
<organism evidence="5 6">
    <name type="scientific">Croceibacterium selenioxidans</name>
    <dbReference type="NCBI Taxonomy" id="2838833"/>
    <lineage>
        <taxon>Bacteria</taxon>
        <taxon>Pseudomonadati</taxon>
        <taxon>Pseudomonadota</taxon>
        <taxon>Alphaproteobacteria</taxon>
        <taxon>Sphingomonadales</taxon>
        <taxon>Erythrobacteraceae</taxon>
        <taxon>Croceibacterium</taxon>
    </lineage>
</organism>
<dbReference type="Pfam" id="PF00563">
    <property type="entry name" value="EAL"/>
    <property type="match status" value="1"/>
</dbReference>
<feature type="domain" description="GGDEF" evidence="4">
    <location>
        <begin position="361"/>
        <end position="493"/>
    </location>
</feature>
<dbReference type="InterPro" id="IPR035919">
    <property type="entry name" value="EAL_sf"/>
</dbReference>
<evidence type="ECO:0000313" key="6">
    <source>
        <dbReference type="Proteomes" id="UP000811255"/>
    </source>
</evidence>
<reference evidence="5 6" key="1">
    <citation type="submission" date="2021-05" db="EMBL/GenBank/DDBJ databases">
        <title>Croceibacterium sp. LX-88 genome sequence.</title>
        <authorList>
            <person name="Luo X."/>
        </authorList>
    </citation>
    <scope>NUCLEOTIDE SEQUENCE [LARGE SCALE GENOMIC DNA]</scope>
    <source>
        <strain evidence="5 6">LX-88</strain>
    </source>
</reference>
<dbReference type="InterPro" id="IPR000160">
    <property type="entry name" value="GGDEF_dom"/>
</dbReference>
<feature type="domain" description="PAC" evidence="2">
    <location>
        <begin position="283"/>
        <end position="332"/>
    </location>
</feature>
<dbReference type="CDD" id="cd01948">
    <property type="entry name" value="EAL"/>
    <property type="match status" value="1"/>
</dbReference>
<dbReference type="PROSITE" id="PS50887">
    <property type="entry name" value="GGDEF"/>
    <property type="match status" value="1"/>
</dbReference>
<keyword evidence="6" id="KW-1185">Reference proteome</keyword>
<dbReference type="SMART" id="SM00267">
    <property type="entry name" value="GGDEF"/>
    <property type="match status" value="1"/>
</dbReference>
<dbReference type="PROSITE" id="PS50883">
    <property type="entry name" value="EAL"/>
    <property type="match status" value="1"/>
</dbReference>
<dbReference type="Gene3D" id="3.20.20.450">
    <property type="entry name" value="EAL domain"/>
    <property type="match status" value="1"/>
</dbReference>
<dbReference type="InterPro" id="IPR035965">
    <property type="entry name" value="PAS-like_dom_sf"/>
</dbReference>
<dbReference type="SUPFAM" id="SSF55785">
    <property type="entry name" value="PYP-like sensor domain (PAS domain)"/>
    <property type="match status" value="1"/>
</dbReference>
<dbReference type="InterPro" id="IPR001633">
    <property type="entry name" value="EAL_dom"/>
</dbReference>
<dbReference type="PANTHER" id="PTHR44757">
    <property type="entry name" value="DIGUANYLATE CYCLASE DGCP"/>
    <property type="match status" value="1"/>
</dbReference>
<keyword evidence="1" id="KW-0472">Membrane</keyword>